<proteinExistence type="predicted"/>
<gene>
    <name evidence="1" type="ORF">L484_013702</name>
</gene>
<dbReference type="Proteomes" id="UP000030645">
    <property type="component" value="Unassembled WGS sequence"/>
</dbReference>
<reference evidence="2" key="1">
    <citation type="submission" date="2013-01" db="EMBL/GenBank/DDBJ databases">
        <title>Draft Genome Sequence of a Mulberry Tree, Morus notabilis C.K. Schneid.</title>
        <authorList>
            <person name="He N."/>
            <person name="Zhao S."/>
        </authorList>
    </citation>
    <scope>NUCLEOTIDE SEQUENCE</scope>
</reference>
<accession>W9QFP2</accession>
<organism evidence="1 2">
    <name type="scientific">Morus notabilis</name>
    <dbReference type="NCBI Taxonomy" id="981085"/>
    <lineage>
        <taxon>Eukaryota</taxon>
        <taxon>Viridiplantae</taxon>
        <taxon>Streptophyta</taxon>
        <taxon>Embryophyta</taxon>
        <taxon>Tracheophyta</taxon>
        <taxon>Spermatophyta</taxon>
        <taxon>Magnoliopsida</taxon>
        <taxon>eudicotyledons</taxon>
        <taxon>Gunneridae</taxon>
        <taxon>Pentapetalae</taxon>
        <taxon>rosids</taxon>
        <taxon>fabids</taxon>
        <taxon>Rosales</taxon>
        <taxon>Moraceae</taxon>
        <taxon>Moreae</taxon>
        <taxon>Morus</taxon>
    </lineage>
</organism>
<protein>
    <submittedName>
        <fullName evidence="1">Uncharacterized protein</fullName>
    </submittedName>
</protein>
<sequence>MPGYMAAAYWAQAKEDMDNADRILDGEEDDDDNKEVIAPTGRVDPLGNICQYTGGVVSGCSAYFTSVNPWLL</sequence>
<dbReference type="AlphaFoldDB" id="W9QFP2"/>
<evidence type="ECO:0000313" key="1">
    <source>
        <dbReference type="EMBL" id="EXB36267.1"/>
    </source>
</evidence>
<keyword evidence="2" id="KW-1185">Reference proteome</keyword>
<name>W9QFP2_9ROSA</name>
<dbReference type="EMBL" id="KE343572">
    <property type="protein sequence ID" value="EXB36267.1"/>
    <property type="molecule type" value="Genomic_DNA"/>
</dbReference>
<evidence type="ECO:0000313" key="2">
    <source>
        <dbReference type="Proteomes" id="UP000030645"/>
    </source>
</evidence>